<keyword evidence="15" id="KW-0902">Two-component regulatory system</keyword>
<name>A0A5Q2QDU6_9GAMM</name>
<dbReference type="NCBIfam" id="TIGR02966">
    <property type="entry name" value="phoR_proteo"/>
    <property type="match status" value="1"/>
</dbReference>
<dbReference type="InterPro" id="IPR003661">
    <property type="entry name" value="HisK_dim/P_dom"/>
</dbReference>
<evidence type="ECO:0000256" key="3">
    <source>
        <dbReference type="ARBA" id="ARBA00012438"/>
    </source>
</evidence>
<evidence type="ECO:0000256" key="4">
    <source>
        <dbReference type="ARBA" id="ARBA00019665"/>
    </source>
</evidence>
<evidence type="ECO:0000256" key="12">
    <source>
        <dbReference type="ARBA" id="ARBA00022777"/>
    </source>
</evidence>
<dbReference type="FunFam" id="3.30.565.10:FF:000006">
    <property type="entry name" value="Sensor histidine kinase WalK"/>
    <property type="match status" value="1"/>
</dbReference>
<dbReference type="InterPro" id="IPR000014">
    <property type="entry name" value="PAS"/>
</dbReference>
<evidence type="ECO:0000313" key="20">
    <source>
        <dbReference type="EMBL" id="QGG79195.1"/>
    </source>
</evidence>
<proteinExistence type="predicted"/>
<dbReference type="PANTHER" id="PTHR45453">
    <property type="entry name" value="PHOSPHATE REGULON SENSOR PROTEIN PHOR"/>
    <property type="match status" value="1"/>
</dbReference>
<keyword evidence="16 18" id="KW-0472">Membrane</keyword>
<dbReference type="Pfam" id="PF00512">
    <property type="entry name" value="HisKA"/>
    <property type="match status" value="1"/>
</dbReference>
<dbReference type="SMART" id="SM00388">
    <property type="entry name" value="HisKA"/>
    <property type="match status" value="1"/>
</dbReference>
<evidence type="ECO:0000256" key="16">
    <source>
        <dbReference type="ARBA" id="ARBA00023136"/>
    </source>
</evidence>
<evidence type="ECO:0000256" key="10">
    <source>
        <dbReference type="ARBA" id="ARBA00022692"/>
    </source>
</evidence>
<evidence type="ECO:0000259" key="19">
    <source>
        <dbReference type="PROSITE" id="PS50109"/>
    </source>
</evidence>
<comment type="function">
    <text evidence="17">Member of the two-component regulatory system PhoR/PhoB involved in the phosphate regulon genes expression. PhoR may function as a membrane-associated protein kinase that phosphorylates PhoB in response to environmental signals.</text>
</comment>
<dbReference type="SUPFAM" id="SSF47384">
    <property type="entry name" value="Homodimeric domain of signal transducing histidine kinase"/>
    <property type="match status" value="1"/>
</dbReference>
<keyword evidence="9" id="KW-0808">Transferase</keyword>
<dbReference type="Proteomes" id="UP000388235">
    <property type="component" value="Chromosome"/>
</dbReference>
<dbReference type="Gene3D" id="1.10.287.130">
    <property type="match status" value="1"/>
</dbReference>
<dbReference type="InterPro" id="IPR005467">
    <property type="entry name" value="His_kinase_dom"/>
</dbReference>
<dbReference type="OrthoDB" id="9813151at2"/>
<dbReference type="RefSeq" id="WP_153712699.1">
    <property type="nucleotide sequence ID" value="NZ_CP045871.1"/>
</dbReference>
<dbReference type="InterPro" id="IPR014310">
    <property type="entry name" value="Sig_transdc_His_kinase_PhoR"/>
</dbReference>
<keyword evidence="6" id="KW-1003">Cell membrane</keyword>
<dbReference type="PRINTS" id="PR00344">
    <property type="entry name" value="BCTRLSENSOR"/>
</dbReference>
<dbReference type="InterPro" id="IPR036097">
    <property type="entry name" value="HisK_dim/P_sf"/>
</dbReference>
<evidence type="ECO:0000256" key="11">
    <source>
        <dbReference type="ARBA" id="ARBA00022741"/>
    </source>
</evidence>
<keyword evidence="11" id="KW-0547">Nucleotide-binding</keyword>
<evidence type="ECO:0000256" key="7">
    <source>
        <dbReference type="ARBA" id="ARBA00022553"/>
    </source>
</evidence>
<dbReference type="GO" id="GO:0006817">
    <property type="term" value="P:phosphate ion transport"/>
    <property type="evidence" value="ECO:0007669"/>
    <property type="project" value="UniProtKB-KW"/>
</dbReference>
<reference evidence="20 21" key="1">
    <citation type="submission" date="2019-11" db="EMBL/GenBank/DDBJ databases">
        <authorList>
            <person name="Khan S.A."/>
            <person name="Jeon C.O."/>
            <person name="Chun B.H."/>
        </authorList>
    </citation>
    <scope>NUCLEOTIDE SEQUENCE [LARGE SCALE GENOMIC DNA]</scope>
    <source>
        <strain evidence="20 21">IMCC 1097</strain>
    </source>
</reference>
<dbReference type="GO" id="GO:0000155">
    <property type="term" value="F:phosphorelay sensor kinase activity"/>
    <property type="evidence" value="ECO:0007669"/>
    <property type="project" value="InterPro"/>
</dbReference>
<evidence type="ECO:0000256" key="9">
    <source>
        <dbReference type="ARBA" id="ARBA00022679"/>
    </source>
</evidence>
<dbReference type="Pfam" id="PF02518">
    <property type="entry name" value="HATPase_c"/>
    <property type="match status" value="1"/>
</dbReference>
<dbReference type="InterPro" id="IPR035965">
    <property type="entry name" value="PAS-like_dom_sf"/>
</dbReference>
<dbReference type="PANTHER" id="PTHR45453:SF1">
    <property type="entry name" value="PHOSPHATE REGULON SENSOR PROTEIN PHOR"/>
    <property type="match status" value="1"/>
</dbReference>
<evidence type="ECO:0000256" key="1">
    <source>
        <dbReference type="ARBA" id="ARBA00000085"/>
    </source>
</evidence>
<keyword evidence="21" id="KW-1185">Reference proteome</keyword>
<comment type="subcellular location">
    <subcellularLocation>
        <location evidence="2">Cell membrane</location>
    </subcellularLocation>
</comment>
<evidence type="ECO:0000256" key="14">
    <source>
        <dbReference type="ARBA" id="ARBA00022989"/>
    </source>
</evidence>
<dbReference type="InterPro" id="IPR050351">
    <property type="entry name" value="BphY/WalK/GraS-like"/>
</dbReference>
<sequence length="445" mass="49249">MSTSKATRQTVQDAMIVLAIWATLFVVTGEFWITGVLVLVSAMLIAARARINLHRYVETRDERILPFMDGLESDIAYQIHKTDRLNTTHQQHVSERLEHIEAALASVDRGFILLGEHNYLRWWNLSAEKFLALSEARDLGRPLDNYLRDPAFEIVLGDISKPLQVVAPCPSDDRRTLEFNVFPNGDDGKAVIIRDITRVRQLEQTRSDFAGNVSHELKTPITVIKGYAETLGDMTDSLPAPVNKAIQQIAGQADRMQDIVEDLLWLNRLENTRLIDPTPLNVGALLNSVAQDAAELATALGKSITPQVEADDAWLLNGSHKEVMTAVRNLTVNAVRYSSDGASVTLSWKVTESHALLTVADTGPGIPRRDLPRLTERFYRVDQGRARETGGTGLGLAIVKHVMDRHGGRLTIKSRVGSGSRFICQFPLSRVKPAAMPAIVKADDA</sequence>
<dbReference type="SMART" id="SM00387">
    <property type="entry name" value="HATPase_c"/>
    <property type="match status" value="1"/>
</dbReference>
<dbReference type="Gene3D" id="3.30.450.20">
    <property type="entry name" value="PAS domain"/>
    <property type="match status" value="1"/>
</dbReference>
<accession>A0A5Q2QDU6</accession>
<evidence type="ECO:0000313" key="21">
    <source>
        <dbReference type="Proteomes" id="UP000388235"/>
    </source>
</evidence>
<keyword evidence="5" id="KW-0813">Transport</keyword>
<feature type="transmembrane region" description="Helical" evidence="18">
    <location>
        <begin position="20"/>
        <end position="46"/>
    </location>
</feature>
<dbReference type="InterPro" id="IPR036890">
    <property type="entry name" value="HATPase_C_sf"/>
</dbReference>
<evidence type="ECO:0000256" key="17">
    <source>
        <dbReference type="ARBA" id="ARBA00025207"/>
    </source>
</evidence>
<protein>
    <recommendedName>
        <fullName evidence="4">Phosphate regulon sensor protein PhoR</fullName>
        <ecNumber evidence="3">2.7.13.3</ecNumber>
    </recommendedName>
</protein>
<organism evidence="20 21">
    <name type="scientific">Litorivicinus lipolyticus</name>
    <dbReference type="NCBI Taxonomy" id="418701"/>
    <lineage>
        <taxon>Bacteria</taxon>
        <taxon>Pseudomonadati</taxon>
        <taxon>Pseudomonadota</taxon>
        <taxon>Gammaproteobacteria</taxon>
        <taxon>Oceanospirillales</taxon>
        <taxon>Litorivicinaceae</taxon>
        <taxon>Litorivicinus</taxon>
    </lineage>
</organism>
<dbReference type="Gene3D" id="3.30.565.10">
    <property type="entry name" value="Histidine kinase-like ATPase, C-terminal domain"/>
    <property type="match status" value="1"/>
</dbReference>
<evidence type="ECO:0000256" key="6">
    <source>
        <dbReference type="ARBA" id="ARBA00022475"/>
    </source>
</evidence>
<keyword evidence="7" id="KW-0597">Phosphoprotein</keyword>
<evidence type="ECO:0000256" key="18">
    <source>
        <dbReference type="SAM" id="Phobius"/>
    </source>
</evidence>
<dbReference type="EMBL" id="CP045871">
    <property type="protein sequence ID" value="QGG79195.1"/>
    <property type="molecule type" value="Genomic_DNA"/>
</dbReference>
<evidence type="ECO:0000256" key="15">
    <source>
        <dbReference type="ARBA" id="ARBA00023012"/>
    </source>
</evidence>
<dbReference type="FunFam" id="1.10.287.130:FF:000001">
    <property type="entry name" value="Two-component sensor histidine kinase"/>
    <property type="match status" value="1"/>
</dbReference>
<dbReference type="InterPro" id="IPR004358">
    <property type="entry name" value="Sig_transdc_His_kin-like_C"/>
</dbReference>
<comment type="catalytic activity">
    <reaction evidence="1">
        <text>ATP + protein L-histidine = ADP + protein N-phospho-L-histidine.</text>
        <dbReference type="EC" id="2.7.13.3"/>
    </reaction>
</comment>
<evidence type="ECO:0000256" key="13">
    <source>
        <dbReference type="ARBA" id="ARBA00022840"/>
    </source>
</evidence>
<dbReference type="AlphaFoldDB" id="A0A5Q2QDU6"/>
<feature type="domain" description="Histidine kinase" evidence="19">
    <location>
        <begin position="212"/>
        <end position="430"/>
    </location>
</feature>
<dbReference type="PROSITE" id="PS50109">
    <property type="entry name" value="HIS_KIN"/>
    <property type="match status" value="1"/>
</dbReference>
<dbReference type="GO" id="GO:0005524">
    <property type="term" value="F:ATP binding"/>
    <property type="evidence" value="ECO:0007669"/>
    <property type="project" value="UniProtKB-KW"/>
</dbReference>
<keyword evidence="12 20" id="KW-0418">Kinase</keyword>
<dbReference type="GO" id="GO:0016036">
    <property type="term" value="P:cellular response to phosphate starvation"/>
    <property type="evidence" value="ECO:0007669"/>
    <property type="project" value="TreeGrafter"/>
</dbReference>
<dbReference type="SMART" id="SM00091">
    <property type="entry name" value="PAS"/>
    <property type="match status" value="1"/>
</dbReference>
<dbReference type="EC" id="2.7.13.3" evidence="3"/>
<dbReference type="SUPFAM" id="SSF55785">
    <property type="entry name" value="PYP-like sensor domain (PAS domain)"/>
    <property type="match status" value="1"/>
</dbReference>
<dbReference type="GO" id="GO:0005886">
    <property type="term" value="C:plasma membrane"/>
    <property type="evidence" value="ECO:0007669"/>
    <property type="project" value="UniProtKB-SubCell"/>
</dbReference>
<keyword evidence="14 18" id="KW-1133">Transmembrane helix</keyword>
<dbReference type="InterPro" id="IPR003594">
    <property type="entry name" value="HATPase_dom"/>
</dbReference>
<evidence type="ECO:0000256" key="5">
    <source>
        <dbReference type="ARBA" id="ARBA00022448"/>
    </source>
</evidence>
<gene>
    <name evidence="20" type="primary">phoR</name>
    <name evidence="20" type="ORF">GH975_00915</name>
</gene>
<dbReference type="GO" id="GO:0004721">
    <property type="term" value="F:phosphoprotein phosphatase activity"/>
    <property type="evidence" value="ECO:0007669"/>
    <property type="project" value="TreeGrafter"/>
</dbReference>
<dbReference type="SUPFAM" id="SSF55874">
    <property type="entry name" value="ATPase domain of HSP90 chaperone/DNA topoisomerase II/histidine kinase"/>
    <property type="match status" value="1"/>
</dbReference>
<evidence type="ECO:0000256" key="8">
    <source>
        <dbReference type="ARBA" id="ARBA00022592"/>
    </source>
</evidence>
<evidence type="ECO:0000256" key="2">
    <source>
        <dbReference type="ARBA" id="ARBA00004236"/>
    </source>
</evidence>
<dbReference type="CDD" id="cd00082">
    <property type="entry name" value="HisKA"/>
    <property type="match status" value="1"/>
</dbReference>
<keyword evidence="10 18" id="KW-0812">Transmembrane</keyword>
<dbReference type="KEGG" id="llp:GH975_00915"/>
<keyword evidence="13" id="KW-0067">ATP-binding</keyword>
<keyword evidence="8" id="KW-0592">Phosphate transport</keyword>